<reference evidence="2" key="1">
    <citation type="submission" date="2013-01" db="EMBL/GenBank/DDBJ databases">
        <title>Draft Genome Sequence of a Mulberry Tree, Morus notabilis C.K. Schneid.</title>
        <authorList>
            <person name="He N."/>
            <person name="Zhao S."/>
        </authorList>
    </citation>
    <scope>NUCLEOTIDE SEQUENCE</scope>
</reference>
<dbReference type="EMBL" id="KE344959">
    <property type="protein sequence ID" value="EXB88359.1"/>
    <property type="molecule type" value="Genomic_DNA"/>
</dbReference>
<organism evidence="1 2">
    <name type="scientific">Morus notabilis</name>
    <dbReference type="NCBI Taxonomy" id="981085"/>
    <lineage>
        <taxon>Eukaryota</taxon>
        <taxon>Viridiplantae</taxon>
        <taxon>Streptophyta</taxon>
        <taxon>Embryophyta</taxon>
        <taxon>Tracheophyta</taxon>
        <taxon>Spermatophyta</taxon>
        <taxon>Magnoliopsida</taxon>
        <taxon>eudicotyledons</taxon>
        <taxon>Gunneridae</taxon>
        <taxon>Pentapetalae</taxon>
        <taxon>rosids</taxon>
        <taxon>fabids</taxon>
        <taxon>Rosales</taxon>
        <taxon>Moraceae</taxon>
        <taxon>Moreae</taxon>
        <taxon>Morus</taxon>
    </lineage>
</organism>
<evidence type="ECO:0000313" key="1">
    <source>
        <dbReference type="EMBL" id="EXB88359.1"/>
    </source>
</evidence>
<dbReference type="Proteomes" id="UP000030645">
    <property type="component" value="Unassembled WGS sequence"/>
</dbReference>
<name>W9RQT3_9ROSA</name>
<keyword evidence="2" id="KW-1185">Reference proteome</keyword>
<proteinExistence type="predicted"/>
<evidence type="ECO:0000313" key="2">
    <source>
        <dbReference type="Proteomes" id="UP000030645"/>
    </source>
</evidence>
<accession>W9RQT3</accession>
<gene>
    <name evidence="1" type="ORF">L484_002461</name>
</gene>
<sequence length="99" mass="11259">MLHNREECGEAKLLKPVLLPSVQVERSVQRLTIANCGHVKPAEKRGLTLVWNLVWRSESGSATPFRPRKLRRGFSFLEEGGRGRIRARESNSTAMAVWF</sequence>
<dbReference type="AlphaFoldDB" id="W9RQT3"/>
<protein>
    <submittedName>
        <fullName evidence="1">Uncharacterized protein</fullName>
    </submittedName>
</protein>